<evidence type="ECO:0000313" key="2">
    <source>
        <dbReference type="Proteomes" id="UP001159363"/>
    </source>
</evidence>
<evidence type="ECO:0000313" key="1">
    <source>
        <dbReference type="EMBL" id="KAJ8876664.1"/>
    </source>
</evidence>
<organism evidence="1 2">
    <name type="scientific">Dryococelus australis</name>
    <dbReference type="NCBI Taxonomy" id="614101"/>
    <lineage>
        <taxon>Eukaryota</taxon>
        <taxon>Metazoa</taxon>
        <taxon>Ecdysozoa</taxon>
        <taxon>Arthropoda</taxon>
        <taxon>Hexapoda</taxon>
        <taxon>Insecta</taxon>
        <taxon>Pterygota</taxon>
        <taxon>Neoptera</taxon>
        <taxon>Polyneoptera</taxon>
        <taxon>Phasmatodea</taxon>
        <taxon>Verophasmatodea</taxon>
        <taxon>Anareolatae</taxon>
        <taxon>Phasmatidae</taxon>
        <taxon>Eurycanthinae</taxon>
        <taxon>Dryococelus</taxon>
    </lineage>
</organism>
<comment type="caution">
    <text evidence="1">The sequence shown here is derived from an EMBL/GenBank/DDBJ whole genome shotgun (WGS) entry which is preliminary data.</text>
</comment>
<reference evidence="1 2" key="1">
    <citation type="submission" date="2023-02" db="EMBL/GenBank/DDBJ databases">
        <title>LHISI_Scaffold_Assembly.</title>
        <authorList>
            <person name="Stuart O.P."/>
            <person name="Cleave R."/>
            <person name="Magrath M.J.L."/>
            <person name="Mikheyev A.S."/>
        </authorList>
    </citation>
    <scope>NUCLEOTIDE SEQUENCE [LARGE SCALE GENOMIC DNA]</scope>
    <source>
        <strain evidence="1">Daus_M_001</strain>
        <tissue evidence="1">Leg muscle</tissue>
    </source>
</reference>
<accession>A0ABQ9GXA8</accession>
<dbReference type="Proteomes" id="UP001159363">
    <property type="component" value="Chromosome 7"/>
</dbReference>
<gene>
    <name evidence="1" type="ORF">PR048_021111</name>
</gene>
<keyword evidence="2" id="KW-1185">Reference proteome</keyword>
<name>A0ABQ9GXA8_9NEOP</name>
<sequence>MPRSHELEWCKRFWEGHVPLQDDARPGQSHGAITPEFITLVDECSREIQRVTVEDILLLMKKSRGCHDSVNTIMRNHMHYQNVCVQWVPHHLTEEQNTHKMAMSLGHM</sequence>
<protein>
    <submittedName>
        <fullName evidence="1">Uncharacterized protein</fullName>
    </submittedName>
</protein>
<proteinExistence type="predicted"/>
<dbReference type="EMBL" id="JARBHB010000008">
    <property type="protein sequence ID" value="KAJ8876664.1"/>
    <property type="molecule type" value="Genomic_DNA"/>
</dbReference>